<dbReference type="InterPro" id="IPR000160">
    <property type="entry name" value="GGDEF_dom"/>
</dbReference>
<dbReference type="Pfam" id="PF00990">
    <property type="entry name" value="GGDEF"/>
    <property type="match status" value="1"/>
</dbReference>
<sequence>MSRGNELPALISPLLQELFGVDGGFYLFMHQLSDSPGVLVHGPFGVNENHGDILQTEVARGKWFSRLPHVVPLERWLPAREFPPEWASFSRRIGVSYVGVWPIQLRERVAGAVILAKRDKPADVVLESRLIRLFVMQVSLVLGLIIDRREAEITSSIDPLTNLSNRRGFMERWFTWHQNHRTSRSTIAIGILDVDGFKQINDQRGHWIGDQVLQTIGRDLKAVVGLDGLCARWGGDEFVFCLAQPKDPDVLTQELSRRLCEGLPTVSFGIAILDRDGTDFDGCLVKADQRMYEAKSAKAARLGEEENAVPLDPGAAVMAADHKVRRTRRDLRQ</sequence>
<dbReference type="NCBIfam" id="TIGR00254">
    <property type="entry name" value="GGDEF"/>
    <property type="match status" value="1"/>
</dbReference>
<feature type="domain" description="GGDEF" evidence="1">
    <location>
        <begin position="185"/>
        <end position="307"/>
    </location>
</feature>
<reference evidence="2 3" key="1">
    <citation type="submission" date="2023-07" db="EMBL/GenBank/DDBJ databases">
        <title>Genomic Encyclopedia of Type Strains, Phase IV (KMG-IV): sequencing the most valuable type-strain genomes for metagenomic binning, comparative biology and taxonomic classification.</title>
        <authorList>
            <person name="Goeker M."/>
        </authorList>
    </citation>
    <scope>NUCLEOTIDE SEQUENCE [LARGE SCALE GENOMIC DNA]</scope>
    <source>
        <strain evidence="2 3">DSM 4006</strain>
    </source>
</reference>
<gene>
    <name evidence="2" type="ORF">J2S03_002557</name>
</gene>
<comment type="caution">
    <text evidence="2">The sequence shown here is derived from an EMBL/GenBank/DDBJ whole genome shotgun (WGS) entry which is preliminary data.</text>
</comment>
<dbReference type="EMBL" id="JAUSTP010000022">
    <property type="protein sequence ID" value="MDQ0190690.1"/>
    <property type="molecule type" value="Genomic_DNA"/>
</dbReference>
<dbReference type="PROSITE" id="PS50887">
    <property type="entry name" value="GGDEF"/>
    <property type="match status" value="1"/>
</dbReference>
<evidence type="ECO:0000259" key="1">
    <source>
        <dbReference type="PROSITE" id="PS50887"/>
    </source>
</evidence>
<dbReference type="Gene3D" id="3.30.70.270">
    <property type="match status" value="1"/>
</dbReference>
<dbReference type="PANTHER" id="PTHR46663:SF4">
    <property type="entry name" value="DIGUANYLATE CYCLASE DGCT-RELATED"/>
    <property type="match status" value="1"/>
</dbReference>
<dbReference type="InterPro" id="IPR029787">
    <property type="entry name" value="Nucleotide_cyclase"/>
</dbReference>
<dbReference type="SMART" id="SM00267">
    <property type="entry name" value="GGDEF"/>
    <property type="match status" value="1"/>
</dbReference>
<protein>
    <submittedName>
        <fullName evidence="2">Diguanylate cyclase (GGDEF)-like protein</fullName>
    </submittedName>
</protein>
<keyword evidence="3" id="KW-1185">Reference proteome</keyword>
<accession>A0ABT9XK53</accession>
<name>A0ABT9XK53_9BACL</name>
<evidence type="ECO:0000313" key="3">
    <source>
        <dbReference type="Proteomes" id="UP001232973"/>
    </source>
</evidence>
<dbReference type="SUPFAM" id="SSF55073">
    <property type="entry name" value="Nucleotide cyclase"/>
    <property type="match status" value="1"/>
</dbReference>
<dbReference type="CDD" id="cd01949">
    <property type="entry name" value="GGDEF"/>
    <property type="match status" value="1"/>
</dbReference>
<proteinExistence type="predicted"/>
<dbReference type="Proteomes" id="UP001232973">
    <property type="component" value="Unassembled WGS sequence"/>
</dbReference>
<dbReference type="RefSeq" id="WP_274454959.1">
    <property type="nucleotide sequence ID" value="NZ_CP067097.1"/>
</dbReference>
<organism evidence="2 3">
    <name type="scientific">Alicyclobacillus cycloheptanicus</name>
    <dbReference type="NCBI Taxonomy" id="1457"/>
    <lineage>
        <taxon>Bacteria</taxon>
        <taxon>Bacillati</taxon>
        <taxon>Bacillota</taxon>
        <taxon>Bacilli</taxon>
        <taxon>Bacillales</taxon>
        <taxon>Alicyclobacillaceae</taxon>
        <taxon>Alicyclobacillus</taxon>
    </lineage>
</organism>
<dbReference type="InterPro" id="IPR052163">
    <property type="entry name" value="DGC-Regulatory_Protein"/>
</dbReference>
<dbReference type="PANTHER" id="PTHR46663">
    <property type="entry name" value="DIGUANYLATE CYCLASE DGCT-RELATED"/>
    <property type="match status" value="1"/>
</dbReference>
<evidence type="ECO:0000313" key="2">
    <source>
        <dbReference type="EMBL" id="MDQ0190690.1"/>
    </source>
</evidence>
<dbReference type="InterPro" id="IPR043128">
    <property type="entry name" value="Rev_trsase/Diguanyl_cyclase"/>
</dbReference>